<evidence type="ECO:0000313" key="3">
    <source>
        <dbReference type="Proteomes" id="UP000648187"/>
    </source>
</evidence>
<evidence type="ECO:0000313" key="2">
    <source>
        <dbReference type="EMBL" id="KAF9412308.1"/>
    </source>
</evidence>
<dbReference type="EMBL" id="JACKWZ010000193">
    <property type="protein sequence ID" value="KAF9412308.1"/>
    <property type="molecule type" value="Genomic_DNA"/>
</dbReference>
<keyword evidence="3" id="KW-1185">Reference proteome</keyword>
<protein>
    <recommendedName>
        <fullName evidence="1">Tc1-like transposase DDE domain-containing protein</fullName>
    </recommendedName>
</protein>
<dbReference type="GO" id="GO:0003676">
    <property type="term" value="F:nucleic acid binding"/>
    <property type="evidence" value="ECO:0007669"/>
    <property type="project" value="InterPro"/>
</dbReference>
<dbReference type="PANTHER" id="PTHR33939">
    <property type="entry name" value="PROTEIN CBG22215"/>
    <property type="match status" value="1"/>
</dbReference>
<sequence>MNKTIKSGVRELLFRMISKFEEKQQEKDVEFKRKQDCLRVVLNFLGNLKDVAGVDEIVKTIENLSNLEQKDRIRTQNQYLDDIASITEVSVTTLKRIKKEGSVNEGVWNTPGKKRPHKPTVSDLDSFDIDAIRNKINEFYIVRKQVPTLRTLLVELRESIGFNGCRETLRRLLLSNGYEFKKNKNERSLLIERYDISAWRHRFLRTMALKRREGKSIIYLDETYIHKNYKPKKSWQGPSTSGAIENVSTGKRYIIVHAGSEKGPVPNSLLVFSSKSKMADYHHDMNAVNFNKWLREKLIPNLNEPSVIVMDNASYHSIIVNKAPTSQNRKDDIREWLTLNNIPFEDYHTKAELLCFVKRNIPEPVYEADELLKENGHEVLRLPPYHCDLNAIELIWSLAKRKVASKNLGLDAAEFERIIKDSFESITSEEWKKMTDHVIHVENKYKERDRITENNLESFIINVGNSDSSDSNESFQIEVLDSDFDYGSE</sequence>
<comment type="caution">
    <text evidence="2">The sequence shown here is derived from an EMBL/GenBank/DDBJ whole genome shotgun (WGS) entry which is preliminary data.</text>
</comment>
<proteinExistence type="predicted"/>
<dbReference type="Pfam" id="PF13358">
    <property type="entry name" value="DDE_3"/>
    <property type="match status" value="1"/>
</dbReference>
<reference evidence="2" key="1">
    <citation type="submission" date="2020-08" db="EMBL/GenBank/DDBJ databases">
        <title>Spodoptera exigua strain:BAW_Kor-Di-RS1 Genome sequencing and assembly.</title>
        <authorList>
            <person name="Kim J."/>
            <person name="Nam H.Y."/>
            <person name="Kwon M."/>
            <person name="Choi J.H."/>
            <person name="Cho S.R."/>
            <person name="Kim G.-H."/>
        </authorList>
    </citation>
    <scope>NUCLEOTIDE SEQUENCE</scope>
    <source>
        <strain evidence="2">BAW_Kor-Di-RS1</strain>
        <tissue evidence="2">Whole-body</tissue>
    </source>
</reference>
<dbReference type="InterPro" id="IPR036397">
    <property type="entry name" value="RNaseH_sf"/>
</dbReference>
<dbReference type="Gene3D" id="3.30.420.10">
    <property type="entry name" value="Ribonuclease H-like superfamily/Ribonuclease H"/>
    <property type="match status" value="1"/>
</dbReference>
<accession>A0A835GDK8</accession>
<organism evidence="2 3">
    <name type="scientific">Spodoptera exigua</name>
    <name type="common">Beet armyworm</name>
    <name type="synonym">Noctua fulgens</name>
    <dbReference type="NCBI Taxonomy" id="7107"/>
    <lineage>
        <taxon>Eukaryota</taxon>
        <taxon>Metazoa</taxon>
        <taxon>Ecdysozoa</taxon>
        <taxon>Arthropoda</taxon>
        <taxon>Hexapoda</taxon>
        <taxon>Insecta</taxon>
        <taxon>Pterygota</taxon>
        <taxon>Neoptera</taxon>
        <taxon>Endopterygota</taxon>
        <taxon>Lepidoptera</taxon>
        <taxon>Glossata</taxon>
        <taxon>Ditrysia</taxon>
        <taxon>Noctuoidea</taxon>
        <taxon>Noctuidae</taxon>
        <taxon>Amphipyrinae</taxon>
        <taxon>Spodoptera</taxon>
    </lineage>
</organism>
<dbReference type="Proteomes" id="UP000648187">
    <property type="component" value="Unassembled WGS sequence"/>
</dbReference>
<dbReference type="AlphaFoldDB" id="A0A835GDK8"/>
<dbReference type="InterPro" id="IPR038717">
    <property type="entry name" value="Tc1-like_DDE_dom"/>
</dbReference>
<feature type="domain" description="Tc1-like transposase DDE" evidence="1">
    <location>
        <begin position="279"/>
        <end position="406"/>
    </location>
</feature>
<evidence type="ECO:0000259" key="1">
    <source>
        <dbReference type="Pfam" id="PF13358"/>
    </source>
</evidence>
<gene>
    <name evidence="2" type="ORF">HW555_009146</name>
</gene>
<dbReference type="PANTHER" id="PTHR33939:SF1">
    <property type="entry name" value="DUF4371 DOMAIN-CONTAINING PROTEIN"/>
    <property type="match status" value="1"/>
</dbReference>
<name>A0A835GDK8_SPOEX</name>